<feature type="transmembrane region" description="Helical" evidence="1">
    <location>
        <begin position="64"/>
        <end position="83"/>
    </location>
</feature>
<gene>
    <name evidence="2" type="ORF">BLA6863_07546</name>
</gene>
<dbReference type="AlphaFoldDB" id="A0A6P2SC15"/>
<name>A0A6P2SC15_BURL3</name>
<keyword evidence="1" id="KW-0812">Transmembrane</keyword>
<organism evidence="2 3">
    <name type="scientific">Burkholderia lata (strain ATCC 17760 / DSM 23089 / LMG 22485 / NCIMB 9086 / R18194 / 383)</name>
    <dbReference type="NCBI Taxonomy" id="482957"/>
    <lineage>
        <taxon>Bacteria</taxon>
        <taxon>Pseudomonadati</taxon>
        <taxon>Pseudomonadota</taxon>
        <taxon>Betaproteobacteria</taxon>
        <taxon>Burkholderiales</taxon>
        <taxon>Burkholderiaceae</taxon>
        <taxon>Burkholderia</taxon>
        <taxon>Burkholderia cepacia complex</taxon>
    </lineage>
</organism>
<keyword evidence="1" id="KW-0472">Membrane</keyword>
<dbReference type="EMBL" id="CABVPY010000102">
    <property type="protein sequence ID" value="VWC47549.1"/>
    <property type="molecule type" value="Genomic_DNA"/>
</dbReference>
<accession>A0A6P2SC15</accession>
<dbReference type="Proteomes" id="UP000494170">
    <property type="component" value="Unassembled WGS sequence"/>
</dbReference>
<protein>
    <submittedName>
        <fullName evidence="2">Uncharacterized protein</fullName>
    </submittedName>
</protein>
<keyword evidence="1" id="KW-1133">Transmembrane helix</keyword>
<evidence type="ECO:0000313" key="3">
    <source>
        <dbReference type="Proteomes" id="UP000494170"/>
    </source>
</evidence>
<feature type="transmembrane region" description="Helical" evidence="1">
    <location>
        <begin position="12"/>
        <end position="33"/>
    </location>
</feature>
<evidence type="ECO:0000256" key="1">
    <source>
        <dbReference type="SAM" id="Phobius"/>
    </source>
</evidence>
<evidence type="ECO:0000313" key="2">
    <source>
        <dbReference type="EMBL" id="VWC47549.1"/>
    </source>
</evidence>
<reference evidence="2 3" key="1">
    <citation type="submission" date="2019-09" db="EMBL/GenBank/DDBJ databases">
        <authorList>
            <person name="Depoorter E."/>
        </authorList>
    </citation>
    <scope>NUCLEOTIDE SEQUENCE [LARGE SCALE GENOMIC DNA]</scope>
    <source>
        <strain evidence="2">LMG 6863</strain>
    </source>
</reference>
<proteinExistence type="predicted"/>
<sequence length="84" mass="9683">MYQLRMYWKVVRMFNVGFEVGLSFLAFLIRIMVLHKFCALDHTLGRINSKTNEIANVCGISNPFIFVILVVVLMDNMIAILLIC</sequence>